<protein>
    <recommendedName>
        <fullName evidence="6">BNR/Asp-box repeat protein</fullName>
    </recommendedName>
</protein>
<dbReference type="SUPFAM" id="SSF110296">
    <property type="entry name" value="Oligoxyloglucan reducing end-specific cellobiohydrolase"/>
    <property type="match status" value="1"/>
</dbReference>
<proteinExistence type="predicted"/>
<gene>
    <name evidence="4" type="ORF">SAMN05216463_10624</name>
</gene>
<dbReference type="EMBL" id="FRBD01000006">
    <property type="protein sequence ID" value="SHK56584.1"/>
    <property type="molecule type" value="Genomic_DNA"/>
</dbReference>
<dbReference type="PROSITE" id="PS51257">
    <property type="entry name" value="PROKAR_LIPOPROTEIN"/>
    <property type="match status" value="1"/>
</dbReference>
<dbReference type="Pfam" id="PF19755">
    <property type="entry name" value="DUF6242"/>
    <property type="match status" value="1"/>
</dbReference>
<feature type="domain" description="DUF6242" evidence="2">
    <location>
        <begin position="40"/>
        <end position="154"/>
    </location>
</feature>
<dbReference type="InterPro" id="IPR046209">
    <property type="entry name" value="DUF6242_N"/>
</dbReference>
<dbReference type="Pfam" id="PF25852">
    <property type="entry name" value="DUF6242_C"/>
    <property type="match status" value="1"/>
</dbReference>
<evidence type="ECO:0000313" key="5">
    <source>
        <dbReference type="Proteomes" id="UP000184130"/>
    </source>
</evidence>
<keyword evidence="1" id="KW-0732">Signal</keyword>
<name>A0A1M6TI46_XYLRU</name>
<dbReference type="Proteomes" id="UP000184130">
    <property type="component" value="Unassembled WGS sequence"/>
</dbReference>
<sequence>MKRYISTLCTMLVCVLLVTSCLKDEDTNTQYYNDTAIASFKLATVNRYLHTTSSTGTDSVYKVTLSDPVVFTIDQQQCKIYNTDSLPSDVDLNHILATITSKYSGTVVINYPATDGLDSLLYYSSSDSIDFEKLKDLRVYAQDGSGYRSYEVKVNVHKAQTNKMIWEQKTAADLPTDSKKAMWEQIAATAGMKQFIGYGTVESYAYSNDGKLMVTRDNGETWAADELDEDASWLPTENIAFVSWPYTTNDSTDYQLLAGSSNKSDNACMVWRKVAEYSKNSIPSKWVLIPLVDQGKYYLPKMENLNLVRFNGAVLAIGNDKTIYVSRDQGITWKTSSKYTLPEGLGTNNLSATTDDNGYLWLVGKDTGEVWRGLIIE</sequence>
<feature type="domain" description="DUF6242" evidence="3">
    <location>
        <begin position="179"/>
        <end position="375"/>
    </location>
</feature>
<evidence type="ECO:0000256" key="1">
    <source>
        <dbReference type="SAM" id="SignalP"/>
    </source>
</evidence>
<dbReference type="OrthoDB" id="1078890at2"/>
<evidence type="ECO:0000259" key="3">
    <source>
        <dbReference type="Pfam" id="PF25852"/>
    </source>
</evidence>
<feature type="chain" id="PRO_5012477819" description="BNR/Asp-box repeat protein" evidence="1">
    <location>
        <begin position="25"/>
        <end position="377"/>
    </location>
</feature>
<dbReference type="InterPro" id="IPR015943">
    <property type="entry name" value="WD40/YVTN_repeat-like_dom_sf"/>
</dbReference>
<accession>A0A1M6TI46</accession>
<evidence type="ECO:0000259" key="2">
    <source>
        <dbReference type="Pfam" id="PF19755"/>
    </source>
</evidence>
<organism evidence="4 5">
    <name type="scientific">Xylanibacter ruminicola</name>
    <name type="common">Prevotella ruminicola</name>
    <dbReference type="NCBI Taxonomy" id="839"/>
    <lineage>
        <taxon>Bacteria</taxon>
        <taxon>Pseudomonadati</taxon>
        <taxon>Bacteroidota</taxon>
        <taxon>Bacteroidia</taxon>
        <taxon>Bacteroidales</taxon>
        <taxon>Prevotellaceae</taxon>
        <taxon>Xylanibacter</taxon>
    </lineage>
</organism>
<evidence type="ECO:0000313" key="4">
    <source>
        <dbReference type="EMBL" id="SHK56584.1"/>
    </source>
</evidence>
<dbReference type="Gene3D" id="2.130.10.10">
    <property type="entry name" value="YVTN repeat-like/Quinoprotein amine dehydrogenase"/>
    <property type="match status" value="1"/>
</dbReference>
<evidence type="ECO:0008006" key="6">
    <source>
        <dbReference type="Google" id="ProtNLM"/>
    </source>
</evidence>
<dbReference type="InterPro" id="IPR058667">
    <property type="entry name" value="DUF6242_C"/>
</dbReference>
<dbReference type="RefSeq" id="WP_139261425.1">
    <property type="nucleotide sequence ID" value="NZ_FRBD01000006.1"/>
</dbReference>
<reference evidence="4 5" key="1">
    <citation type="submission" date="2016-11" db="EMBL/GenBank/DDBJ databases">
        <authorList>
            <person name="Jaros S."/>
            <person name="Januszkiewicz K."/>
            <person name="Wedrychowicz H."/>
        </authorList>
    </citation>
    <scope>NUCLEOTIDE SEQUENCE [LARGE SCALE GENOMIC DNA]</scope>
    <source>
        <strain evidence="4 5">KHT3</strain>
    </source>
</reference>
<dbReference type="AlphaFoldDB" id="A0A1M6TI46"/>
<feature type="signal peptide" evidence="1">
    <location>
        <begin position="1"/>
        <end position="24"/>
    </location>
</feature>